<dbReference type="SMART" id="SM00487">
    <property type="entry name" value="DEXDc"/>
    <property type="match status" value="1"/>
</dbReference>
<dbReference type="Gene3D" id="3.40.50.11180">
    <property type="match status" value="1"/>
</dbReference>
<evidence type="ECO:0000256" key="1">
    <source>
        <dbReference type="ARBA" id="ARBA00022490"/>
    </source>
</evidence>
<evidence type="ECO:0000256" key="5">
    <source>
        <dbReference type="ARBA" id="ARBA00022806"/>
    </source>
</evidence>
<keyword evidence="2 9" id="KW-0547">Nucleotide-binding</keyword>
<evidence type="ECO:0000256" key="3">
    <source>
        <dbReference type="ARBA" id="ARBA00022763"/>
    </source>
</evidence>
<evidence type="ECO:0000256" key="9">
    <source>
        <dbReference type="HAMAP-Rule" id="MF_00969"/>
    </source>
</evidence>
<evidence type="ECO:0000313" key="14">
    <source>
        <dbReference type="Proteomes" id="UP000253975"/>
    </source>
</evidence>
<comment type="subcellular location">
    <subcellularLocation>
        <location evidence="9">Cytoplasm</location>
    </subcellularLocation>
</comment>
<dbReference type="GO" id="GO:0016787">
    <property type="term" value="F:hydrolase activity"/>
    <property type="evidence" value="ECO:0007669"/>
    <property type="project" value="UniProtKB-KW"/>
</dbReference>
<dbReference type="Gene3D" id="3.90.1150.50">
    <property type="entry name" value="Transcription-repair-coupling factor, D7 domain"/>
    <property type="match status" value="1"/>
</dbReference>
<dbReference type="GO" id="GO:0006355">
    <property type="term" value="P:regulation of DNA-templated transcription"/>
    <property type="evidence" value="ECO:0007669"/>
    <property type="project" value="UniProtKB-UniRule"/>
</dbReference>
<evidence type="ECO:0000256" key="8">
    <source>
        <dbReference type="ARBA" id="ARBA00023204"/>
    </source>
</evidence>
<dbReference type="InterPro" id="IPR027417">
    <property type="entry name" value="P-loop_NTPase"/>
</dbReference>
<dbReference type="SUPFAM" id="SSF141259">
    <property type="entry name" value="CarD-like"/>
    <property type="match status" value="1"/>
</dbReference>
<dbReference type="Pfam" id="PF03461">
    <property type="entry name" value="TRCF"/>
    <property type="match status" value="1"/>
</dbReference>
<dbReference type="RefSeq" id="WP_114615503.1">
    <property type="nucleotide sequence ID" value="NZ_PPTO01000007.1"/>
</dbReference>
<dbReference type="InterPro" id="IPR037235">
    <property type="entry name" value="TRCF-like_C_D7"/>
</dbReference>
<dbReference type="GO" id="GO:0000716">
    <property type="term" value="P:transcription-coupled nucleotide-excision repair, DNA damage recognition"/>
    <property type="evidence" value="ECO:0007669"/>
    <property type="project" value="UniProtKB-UniRule"/>
</dbReference>
<dbReference type="Pfam" id="PF17757">
    <property type="entry name" value="UvrB_inter"/>
    <property type="match status" value="1"/>
</dbReference>
<dbReference type="Gene3D" id="2.40.10.170">
    <property type="match status" value="1"/>
</dbReference>
<protein>
    <recommendedName>
        <fullName evidence="9">Transcription-repair-coupling factor</fullName>
        <shortName evidence="9">TRCF</shortName>
        <ecNumber evidence="9">3.6.4.-</ecNumber>
    </recommendedName>
</protein>
<sequence length="1318" mass="144475">MLIDALTRALRESEALSAVYSKLDAGSDAALGIASSARAFAVAARFADTPQPMLVVVPGEDAASNFARSLASYVGDETVLHFPARSDYPFAPKRPDAREVARRTAAGWALQRGEEKIVVASGAALIRALPPHEERVFAPVIFNRDTEPVDAATGEVLTFEEVERALVSRGFENTGDAIEGPGTFCVRGGVIDVFPGDTGFPVRLDFFGDEIDEIRRIVPSTGQTITSLDEARVFPVREYRLSGAALYKASKAAAKKAETDPVWREIFEWIDSGNDHDGVDAALPLMYDNLEILADYASSTVLTVLDEPRSIIDDALRAFDDASSRAAGSHIPVDALYLPAPKLDFGSNQRFTLASIMRVGGVLDAELPVKRTEVAGDSEKLLARLRTLVEQHYTVVFSVPNFRAREDMKLFCVDNSLPMHEILDSAPDESDDAEPEHALTPAQAKRAKSLSDHPWWHRNVHALKKGVVNIVDVDIPLGMVIPAAKIGMISIHDTQGRGSSVRNRRHVDITEVTFPFKPGDYVVHAVHGVALFKEIVRQEVSGVVRDYLLLQYAEGDALYVPVEQLDRVTRYVGPEGASPRLTRLNTSDWSRQLNKAKKAAKKLAFDLVDVYTRRASAQGFRYSPDTPWQREMEESFPYTETADQLSAIAEVKADMQSPKPMDRLVCGDVGFGKTEVALRAAFKATQDNKQVMVLCPTTILAQQHYQTFKDRFDEFGVTVEVLSRFRSPAEMKAALEGFEKGTVQVLVGTHRLLSRDVNPHDLGLVIIDEEQRFGVQHKEQLKNLREQIDVLTLSATPIPRTMQMSLSGVRDMSLILTPPGNRRPVEVHVGEWDVDVVSDAIRRELHRGGQVYYVSNRVRTIEEAVRRVQEAAGEARIGVAHGQMGKEELERVMEDFSAGEIDVLVATTIIESGIDNPHTNTLIIEDSQRLGLAQMYQLKGRVGRSSKQAYAYFMFPEHVSLTEEAQQRLEAINEHTDLGSGMRVAMRDLEIRGAGDLLGAEQSGNMSAVGFDLFSQMISSAVDAARAGEGAADSLPPALSDITVNIPVHAYVAEEYIPDTDERVLLYRRLACADTLGAVDDLREATREAHPDMPEACENMFLRSKIRAWANEVGVKVITVVGGKLAVEPISVPDSTMTPLRREGARYVAQTKKLQVPMKHFESEQPENLMEAIWEFLFSLKPIDSAGLPLDVPDNATRKKPANPAATRSGKASASNERGTNTVGTRPKRGTSGKEAPSAPAKGKPKATNTYVGGARVTRKPKVKLNIPTPPKNPSAPVAGDGRPVPFTPDRPAIAPDGRPASNGTRARGSKTRGTNRR</sequence>
<keyword evidence="6 9" id="KW-0067">ATP-binding</keyword>
<keyword evidence="7 9" id="KW-0238">DNA-binding</keyword>
<proteinExistence type="inferred from homology"/>
<keyword evidence="5" id="KW-0347">Helicase</keyword>
<dbReference type="PROSITE" id="PS51194">
    <property type="entry name" value="HELICASE_CTER"/>
    <property type="match status" value="1"/>
</dbReference>
<keyword evidence="8 9" id="KW-0234">DNA repair</keyword>
<dbReference type="HAMAP" id="MF_00969">
    <property type="entry name" value="TRCF"/>
    <property type="match status" value="1"/>
</dbReference>
<dbReference type="EMBL" id="PPTO01000007">
    <property type="protein sequence ID" value="RDB58703.1"/>
    <property type="molecule type" value="Genomic_DNA"/>
</dbReference>
<feature type="region of interest" description="Disordered" evidence="10">
    <location>
        <begin position="1191"/>
        <end position="1318"/>
    </location>
</feature>
<dbReference type="PROSITE" id="PS51192">
    <property type="entry name" value="HELICASE_ATP_BIND_1"/>
    <property type="match status" value="1"/>
</dbReference>
<dbReference type="Pfam" id="PF00271">
    <property type="entry name" value="Helicase_C"/>
    <property type="match status" value="1"/>
</dbReference>
<evidence type="ECO:0000259" key="11">
    <source>
        <dbReference type="PROSITE" id="PS51192"/>
    </source>
</evidence>
<evidence type="ECO:0000256" key="4">
    <source>
        <dbReference type="ARBA" id="ARBA00022801"/>
    </source>
</evidence>
<evidence type="ECO:0000256" key="10">
    <source>
        <dbReference type="SAM" id="MobiDB-lite"/>
    </source>
</evidence>
<keyword evidence="3 9" id="KW-0227">DNA damage</keyword>
<dbReference type="Gene3D" id="3.40.50.300">
    <property type="entry name" value="P-loop containing nucleotide triphosphate hydrolases"/>
    <property type="match status" value="2"/>
</dbReference>
<dbReference type="GO" id="GO:0005737">
    <property type="term" value="C:cytoplasm"/>
    <property type="evidence" value="ECO:0007669"/>
    <property type="project" value="UniProtKB-SubCell"/>
</dbReference>
<dbReference type="Gene3D" id="3.30.2060.10">
    <property type="entry name" value="Penicillin-binding protein 1b domain"/>
    <property type="match status" value="1"/>
</dbReference>
<dbReference type="Pfam" id="PF00270">
    <property type="entry name" value="DEAD"/>
    <property type="match status" value="1"/>
</dbReference>
<feature type="compositionally biased region" description="Basic residues" evidence="10">
    <location>
        <begin position="1308"/>
        <end position="1318"/>
    </location>
</feature>
<dbReference type="SUPFAM" id="SSF143517">
    <property type="entry name" value="TRCF domain-like"/>
    <property type="match status" value="1"/>
</dbReference>
<dbReference type="SMART" id="SM00982">
    <property type="entry name" value="TRCF"/>
    <property type="match status" value="1"/>
</dbReference>
<feature type="region of interest" description="Disordered" evidence="10">
    <location>
        <begin position="425"/>
        <end position="444"/>
    </location>
</feature>
<dbReference type="InterPro" id="IPR047112">
    <property type="entry name" value="RecG/Mfd"/>
</dbReference>
<dbReference type="GO" id="GO:0005524">
    <property type="term" value="F:ATP binding"/>
    <property type="evidence" value="ECO:0007669"/>
    <property type="project" value="UniProtKB-UniRule"/>
</dbReference>
<dbReference type="SMART" id="SM01058">
    <property type="entry name" value="CarD_TRCF"/>
    <property type="match status" value="1"/>
</dbReference>
<dbReference type="SUPFAM" id="SSF52540">
    <property type="entry name" value="P-loop containing nucleoside triphosphate hydrolases"/>
    <property type="match status" value="3"/>
</dbReference>
<dbReference type="InterPro" id="IPR011545">
    <property type="entry name" value="DEAD/DEAH_box_helicase_dom"/>
</dbReference>
<comment type="similarity">
    <text evidence="9">In the C-terminal section; belongs to the helicase family. RecG subfamily.</text>
</comment>
<reference evidence="13 14" key="1">
    <citation type="journal article" date="2018" name="Elife">
        <title>Discovery and characterization of a prevalent human gut bacterial enzyme sufficient for the inactivation of a family of plant toxins.</title>
        <authorList>
            <person name="Koppel N."/>
            <person name="Bisanz J.E."/>
            <person name="Pandelia M.E."/>
            <person name="Turnbaugh P.J."/>
            <person name="Balskus E.P."/>
        </authorList>
    </citation>
    <scope>NUCLEOTIDE SEQUENCE [LARGE SCALE GENOMIC DNA]</scope>
    <source>
        <strain evidence="13 14">OB21 GAM31</strain>
    </source>
</reference>
<dbReference type="CDD" id="cd17991">
    <property type="entry name" value="DEXHc_TRCF"/>
    <property type="match status" value="1"/>
</dbReference>
<dbReference type="GO" id="GO:0003678">
    <property type="term" value="F:DNA helicase activity"/>
    <property type="evidence" value="ECO:0007669"/>
    <property type="project" value="TreeGrafter"/>
</dbReference>
<feature type="domain" description="Helicase C-terminal" evidence="12">
    <location>
        <begin position="833"/>
        <end position="990"/>
    </location>
</feature>
<dbReference type="GO" id="GO:0003684">
    <property type="term" value="F:damaged DNA binding"/>
    <property type="evidence" value="ECO:0007669"/>
    <property type="project" value="InterPro"/>
</dbReference>
<evidence type="ECO:0000256" key="2">
    <source>
        <dbReference type="ARBA" id="ARBA00022741"/>
    </source>
</evidence>
<evidence type="ECO:0000259" key="12">
    <source>
        <dbReference type="PROSITE" id="PS51194"/>
    </source>
</evidence>
<evidence type="ECO:0000313" key="13">
    <source>
        <dbReference type="EMBL" id="RDB58703.1"/>
    </source>
</evidence>
<feature type="compositionally biased region" description="Polar residues" evidence="10">
    <location>
        <begin position="1210"/>
        <end position="1224"/>
    </location>
</feature>
<dbReference type="InterPro" id="IPR005118">
    <property type="entry name" value="TRCF_C"/>
</dbReference>
<gene>
    <name evidence="9 13" type="primary">mfd</name>
    <name evidence="13" type="ORF">C1881_05335</name>
</gene>
<evidence type="ECO:0000256" key="6">
    <source>
        <dbReference type="ARBA" id="ARBA00022840"/>
    </source>
</evidence>
<dbReference type="Proteomes" id="UP000253975">
    <property type="component" value="Unassembled WGS sequence"/>
</dbReference>
<dbReference type="InterPro" id="IPR003711">
    <property type="entry name" value="CarD-like/TRCF_RID"/>
</dbReference>
<keyword evidence="1 9" id="KW-0963">Cytoplasm</keyword>
<dbReference type="SMART" id="SM00490">
    <property type="entry name" value="HELICc"/>
    <property type="match status" value="1"/>
</dbReference>
<comment type="similarity">
    <text evidence="9">In the N-terminal section; belongs to the UvrB family.</text>
</comment>
<dbReference type="EC" id="3.6.4.-" evidence="9"/>
<dbReference type="NCBIfam" id="TIGR00580">
    <property type="entry name" value="mfd"/>
    <property type="match status" value="1"/>
</dbReference>
<dbReference type="InterPro" id="IPR004576">
    <property type="entry name" value="Mfd"/>
</dbReference>
<organism evidence="13 14">
    <name type="scientific">Slackia isoflavoniconvertens</name>
    <dbReference type="NCBI Taxonomy" id="572010"/>
    <lineage>
        <taxon>Bacteria</taxon>
        <taxon>Bacillati</taxon>
        <taxon>Actinomycetota</taxon>
        <taxon>Coriobacteriia</taxon>
        <taxon>Eggerthellales</taxon>
        <taxon>Eggerthellaceae</taxon>
        <taxon>Slackia</taxon>
    </lineage>
</organism>
<dbReference type="Pfam" id="PF02559">
    <property type="entry name" value="CarD_TRCF_RID"/>
    <property type="match status" value="1"/>
</dbReference>
<evidence type="ECO:0000256" key="7">
    <source>
        <dbReference type="ARBA" id="ARBA00023125"/>
    </source>
</evidence>
<comment type="function">
    <text evidence="9">Couples transcription and DNA repair by recognizing RNA polymerase (RNAP) stalled at DNA lesions. Mediates ATP-dependent release of RNAP and its truncated transcript from the DNA, and recruitment of nucleotide excision repair machinery to the damaged site.</text>
</comment>
<accession>A0A369LGD9</accession>
<dbReference type="InterPro" id="IPR001650">
    <property type="entry name" value="Helicase_C-like"/>
</dbReference>
<name>A0A369LGD9_9ACTN</name>
<keyword evidence="4 9" id="KW-0378">Hydrolase</keyword>
<dbReference type="InterPro" id="IPR041471">
    <property type="entry name" value="UvrB_inter"/>
</dbReference>
<feature type="domain" description="Helicase ATP-binding" evidence="11">
    <location>
        <begin position="654"/>
        <end position="815"/>
    </location>
</feature>
<comment type="caution">
    <text evidence="13">The sequence shown here is derived from an EMBL/GenBank/DDBJ whole genome shotgun (WGS) entry which is preliminary data.</text>
</comment>
<dbReference type="InterPro" id="IPR014001">
    <property type="entry name" value="Helicase_ATP-bd"/>
</dbReference>
<dbReference type="PANTHER" id="PTHR47964:SF1">
    <property type="entry name" value="ATP-DEPENDENT DNA HELICASE HOMOLOG RECG, CHLOROPLASTIC"/>
    <property type="match status" value="1"/>
</dbReference>
<dbReference type="InterPro" id="IPR036101">
    <property type="entry name" value="CarD-like/TRCF_RID_sf"/>
</dbReference>
<dbReference type="PANTHER" id="PTHR47964">
    <property type="entry name" value="ATP-DEPENDENT DNA HELICASE HOMOLOG RECG, CHLOROPLASTIC"/>
    <property type="match status" value="1"/>
</dbReference>